<dbReference type="SUPFAM" id="SSF52540">
    <property type="entry name" value="P-loop containing nucleoside triphosphate hydrolases"/>
    <property type="match status" value="1"/>
</dbReference>
<keyword evidence="1" id="KW-0547">Nucleotide-binding</keyword>
<sequence>MGRHVFLTGPPGVGKTTLIQKASEALKSSGVPVDGFYTQEVRQGGRRIGFDVVTLSGLRGPLSRVGAAPPPGTRECRVGQYVVDLTSFEQLALPVLDAGAGPRVCVIDEVGKMELFSRPFLQAVRQALAAPGTVVLGTIPVPKGKPLAFVEEIRSRADVQVVSVTKENRNHLLPDIVRSVQSGGK</sequence>
<dbReference type="PANTHER" id="PTHR43146:SF1">
    <property type="entry name" value="CANCER-RELATED NUCLEOSIDE-TRIPHOSPHATASE"/>
    <property type="match status" value="1"/>
</dbReference>
<dbReference type="NCBIfam" id="NF010248">
    <property type="entry name" value="PRK13695.1"/>
    <property type="match status" value="1"/>
</dbReference>
<dbReference type="EMBL" id="JACAGB010000025">
    <property type="protein sequence ID" value="KAF6302574.1"/>
    <property type="molecule type" value="Genomic_DNA"/>
</dbReference>
<keyword evidence="6" id="KW-1185">Reference proteome</keyword>
<evidence type="ECO:0000256" key="1">
    <source>
        <dbReference type="ARBA" id="ARBA00022741"/>
    </source>
</evidence>
<dbReference type="InterPro" id="IPR027417">
    <property type="entry name" value="P-loop_NTPase"/>
</dbReference>
<evidence type="ECO:0000256" key="2">
    <source>
        <dbReference type="ARBA" id="ARBA00022801"/>
    </source>
</evidence>
<name>A0A7J7TP47_PIPKU</name>
<comment type="caution">
    <text evidence="5">The sequence shown here is derived from an EMBL/GenBank/DDBJ whole genome shotgun (WGS) entry which is preliminary data.</text>
</comment>
<keyword evidence="3" id="KW-0067">ATP-binding</keyword>
<dbReference type="InterPro" id="IPR003593">
    <property type="entry name" value="AAA+_ATPase"/>
</dbReference>
<dbReference type="InterPro" id="IPR004948">
    <property type="entry name" value="Nuc-triphosphatase_THEP1"/>
</dbReference>
<protein>
    <submittedName>
        <fullName evidence="5">Nucleoside-triphosphatase, cancer-related</fullName>
    </submittedName>
</protein>
<organism evidence="5 6">
    <name type="scientific">Pipistrellus kuhlii</name>
    <name type="common">Kuhl's pipistrelle</name>
    <dbReference type="NCBI Taxonomy" id="59472"/>
    <lineage>
        <taxon>Eukaryota</taxon>
        <taxon>Metazoa</taxon>
        <taxon>Chordata</taxon>
        <taxon>Craniata</taxon>
        <taxon>Vertebrata</taxon>
        <taxon>Euteleostomi</taxon>
        <taxon>Mammalia</taxon>
        <taxon>Eutheria</taxon>
        <taxon>Laurasiatheria</taxon>
        <taxon>Chiroptera</taxon>
        <taxon>Yangochiroptera</taxon>
        <taxon>Vespertilionidae</taxon>
        <taxon>Pipistrellus</taxon>
    </lineage>
</organism>
<dbReference type="GO" id="GO:0005524">
    <property type="term" value="F:ATP binding"/>
    <property type="evidence" value="ECO:0007669"/>
    <property type="project" value="UniProtKB-KW"/>
</dbReference>
<reference evidence="5 6" key="1">
    <citation type="journal article" date="2020" name="Nature">
        <title>Six reference-quality genomes reveal evolution of bat adaptations.</title>
        <authorList>
            <person name="Jebb D."/>
            <person name="Huang Z."/>
            <person name="Pippel M."/>
            <person name="Hughes G.M."/>
            <person name="Lavrichenko K."/>
            <person name="Devanna P."/>
            <person name="Winkler S."/>
            <person name="Jermiin L.S."/>
            <person name="Skirmuntt E.C."/>
            <person name="Katzourakis A."/>
            <person name="Burkitt-Gray L."/>
            <person name="Ray D.A."/>
            <person name="Sullivan K.A.M."/>
            <person name="Roscito J.G."/>
            <person name="Kirilenko B.M."/>
            <person name="Davalos L.M."/>
            <person name="Corthals A.P."/>
            <person name="Power M.L."/>
            <person name="Jones G."/>
            <person name="Ransome R.D."/>
            <person name="Dechmann D.K.N."/>
            <person name="Locatelli A.G."/>
            <person name="Puechmaille S.J."/>
            <person name="Fedrigo O."/>
            <person name="Jarvis E.D."/>
            <person name="Hiller M."/>
            <person name="Vernes S.C."/>
            <person name="Myers E.W."/>
            <person name="Teeling E.C."/>
        </authorList>
    </citation>
    <scope>NUCLEOTIDE SEQUENCE [LARGE SCALE GENOMIC DNA]</scope>
    <source>
        <strain evidence="5">MPipKuh1</strain>
        <tissue evidence="5">Flight muscle</tissue>
    </source>
</reference>
<dbReference type="Pfam" id="PF03266">
    <property type="entry name" value="NTPase_1"/>
    <property type="match status" value="1"/>
</dbReference>
<evidence type="ECO:0000256" key="3">
    <source>
        <dbReference type="ARBA" id="ARBA00022840"/>
    </source>
</evidence>
<keyword evidence="2" id="KW-0378">Hydrolase</keyword>
<dbReference type="Gene3D" id="3.40.50.300">
    <property type="entry name" value="P-loop containing nucleotide triphosphate hydrolases"/>
    <property type="match status" value="1"/>
</dbReference>
<dbReference type="GO" id="GO:0017111">
    <property type="term" value="F:ribonucleoside triphosphate phosphatase activity"/>
    <property type="evidence" value="ECO:0007669"/>
    <property type="project" value="InterPro"/>
</dbReference>
<dbReference type="OrthoDB" id="446244at2759"/>
<gene>
    <name evidence="5" type="ORF">mPipKuh1_012643</name>
</gene>
<evidence type="ECO:0000259" key="4">
    <source>
        <dbReference type="SMART" id="SM00382"/>
    </source>
</evidence>
<proteinExistence type="inferred from homology"/>
<evidence type="ECO:0000313" key="5">
    <source>
        <dbReference type="EMBL" id="KAF6302574.1"/>
    </source>
</evidence>
<dbReference type="SMART" id="SM00382">
    <property type="entry name" value="AAA"/>
    <property type="match status" value="1"/>
</dbReference>
<accession>A0A7J7TP47</accession>
<evidence type="ECO:0000313" key="6">
    <source>
        <dbReference type="Proteomes" id="UP000558488"/>
    </source>
</evidence>
<dbReference type="CDD" id="cd19482">
    <property type="entry name" value="RecA-like_Thep1"/>
    <property type="match status" value="1"/>
</dbReference>
<feature type="domain" description="AAA+ ATPase" evidence="4">
    <location>
        <begin position="1"/>
        <end position="165"/>
    </location>
</feature>
<dbReference type="HAMAP" id="MF_00796">
    <property type="entry name" value="NTPase_1"/>
    <property type="match status" value="1"/>
</dbReference>
<dbReference type="Proteomes" id="UP000558488">
    <property type="component" value="Unassembled WGS sequence"/>
</dbReference>
<dbReference type="PANTHER" id="PTHR43146">
    <property type="entry name" value="CANCER-RELATED NUCLEOSIDE-TRIPHOSPHATASE"/>
    <property type="match status" value="1"/>
</dbReference>
<dbReference type="AlphaFoldDB" id="A0A7J7TP47"/>